<protein>
    <submittedName>
        <fullName evidence="2">Flagellar hook-length control protein FliK</fullName>
    </submittedName>
</protein>
<feature type="region of interest" description="Disordered" evidence="1">
    <location>
        <begin position="342"/>
        <end position="366"/>
    </location>
</feature>
<dbReference type="RefSeq" id="WP_125083979.1">
    <property type="nucleotide sequence ID" value="NZ_CP034248.1"/>
</dbReference>
<name>A0A3S8RY08_9BACL</name>
<evidence type="ECO:0000256" key="1">
    <source>
        <dbReference type="SAM" id="MobiDB-lite"/>
    </source>
</evidence>
<gene>
    <name evidence="2" type="ORF">EIM92_17935</name>
</gene>
<accession>A0A3S8RY08</accession>
<feature type="compositionally biased region" description="Low complexity" evidence="1">
    <location>
        <begin position="422"/>
        <end position="456"/>
    </location>
</feature>
<keyword evidence="2" id="KW-0966">Cell projection</keyword>
<dbReference type="KEGG" id="plen:EIM92_17935"/>
<reference evidence="2 3" key="1">
    <citation type="submission" date="2018-11" db="EMBL/GenBank/DDBJ databases">
        <title>Genome sequencing of Paenibacillus lentus DSM25539(T).</title>
        <authorList>
            <person name="Kook J.-K."/>
            <person name="Park S.-N."/>
            <person name="Lim Y.K."/>
        </authorList>
    </citation>
    <scope>NUCLEOTIDE SEQUENCE [LARGE SCALE GENOMIC DNA]</scope>
    <source>
        <strain evidence="2 3">DSM 25539</strain>
    </source>
</reference>
<dbReference type="Proteomes" id="UP000273145">
    <property type="component" value="Chromosome"/>
</dbReference>
<dbReference type="AlphaFoldDB" id="A0A3S8RY08"/>
<organism evidence="2 3">
    <name type="scientific">Paenibacillus lentus</name>
    <dbReference type="NCBI Taxonomy" id="1338368"/>
    <lineage>
        <taxon>Bacteria</taxon>
        <taxon>Bacillati</taxon>
        <taxon>Bacillota</taxon>
        <taxon>Bacilli</taxon>
        <taxon>Bacillales</taxon>
        <taxon>Paenibacillaceae</taxon>
        <taxon>Paenibacillus</taxon>
    </lineage>
</organism>
<keyword evidence="2" id="KW-0282">Flagellum</keyword>
<keyword evidence="2" id="KW-0969">Cilium</keyword>
<sequence length="675" mass="67683">MNIGPLMRSLMGDSRPGEPRALELKTGQVVRGTVLSVSENGQEAVIQVQGVKLHAALETPLRQGETTLLQIQQPSADGLAVLKPVTSNASAPMSAASLARALADMGLEDTVANRELVQMMRASGLPLTKESLQSLQQLTLHKPASVPLSEWIQTAGIALGRGLPLTGETVASLHQTVFGPPLHEMLSMLDELLGNLTRSAGGNASKGGTANVTVPLQAQGQAMAGQPLANTAGTASHQANPVGTPLAASPTGATVHLAAGQTAAPMAQGGQAAGIGGGGAAEALLGKLSQVLQELRGAMSAPSGAAAGADRAAASTSPQGTGAAPNAATAAAMPAAAEAAPAAAQAQAQGEVPTGPSPAALTRPATAAEPWVGRVLKLLGAEHEQQVLRAAPGSAQEAPPAASAAQRAAAGGAEAPGGSGQPGSAQASAPGEAPTAAAAQRGEAAAGVTQPPVAGAAAGGADRAAAAPGAPQAQVAAAANAAAQQAAAGPEAAARETLKGVLLQLLAADDVPAPLQEAARQLVLQLTGQQLLLNTDRTAPFAQVTLFLPFVGADGEQTAAVHIESRRGHKGELDASNCRLWFDLQMKSLGLIMLDVQVIDKKVMLKLYTEAEATSQFLESRQEDIQGALNTAGYQLVSLKSDLLPSVEPEMIGGNDPGSPFSYTPTTYKGVDYRV</sequence>
<keyword evidence="3" id="KW-1185">Reference proteome</keyword>
<proteinExistence type="predicted"/>
<feature type="region of interest" description="Disordered" evidence="1">
    <location>
        <begin position="388"/>
        <end position="456"/>
    </location>
</feature>
<evidence type="ECO:0000313" key="3">
    <source>
        <dbReference type="Proteomes" id="UP000273145"/>
    </source>
</evidence>
<dbReference type="OrthoDB" id="2351076at2"/>
<feature type="compositionally biased region" description="Low complexity" evidence="1">
    <location>
        <begin position="390"/>
        <end position="413"/>
    </location>
</feature>
<dbReference type="EMBL" id="CP034248">
    <property type="protein sequence ID" value="AZK47811.1"/>
    <property type="molecule type" value="Genomic_DNA"/>
</dbReference>
<evidence type="ECO:0000313" key="2">
    <source>
        <dbReference type="EMBL" id="AZK47811.1"/>
    </source>
</evidence>